<sequence length="407" mass="46715">MMNSEIRMKNGVVHTMAGTIIDYLKEYGDCSFCTRPMNDVDSLVLCQLSYLKFDGMVPDVRENKGAVTFHDLREYPDFDRLFADVRFEKNNRAMVEAALAGRRFGSLKLNCYINLVRKEWETQFCAVTFLLEDGTIYIAFRGTDETIVGWKEDFNMAFLSPVPAQAYSVKYLNMVMGRIHRPFYVGGHSKGGNLAVYSAMKCLPQVQNRILKVYSMDGPGFRPEVLAQGAYEKIADRVVKILPHSSMVGMLFERDIHYQVVESRSFGLAQHDPYSWLVDQGEFVKVDDIYERRRRMNDTLNEWILSLDEEKLRTFVDTLYQVVSASEAEDLIAFTSHWRKSMNGVIGALKEVDHETAKMLREIVKSLFEIAGSHVREQLTTHSAQGKGHEKHKPRRTKDPESVSRTK</sequence>
<evidence type="ECO:0000256" key="1">
    <source>
        <dbReference type="SAM" id="MobiDB-lite"/>
    </source>
</evidence>
<dbReference type="InterPro" id="IPR024499">
    <property type="entry name" value="Mbeg1-like"/>
</dbReference>
<dbReference type="EMBL" id="DXGH01000036">
    <property type="protein sequence ID" value="HIW81169.1"/>
    <property type="molecule type" value="Genomic_DNA"/>
</dbReference>
<gene>
    <name evidence="2" type="ORF">H9742_06505</name>
</gene>
<protein>
    <submittedName>
        <fullName evidence="2">DUF2974 domain-containing protein</fullName>
    </submittedName>
</protein>
<accession>A0A9D1R4L8</accession>
<feature type="compositionally biased region" description="Basic and acidic residues" evidence="1">
    <location>
        <begin position="397"/>
        <end position="407"/>
    </location>
</feature>
<dbReference type="SUPFAM" id="SSF53474">
    <property type="entry name" value="alpha/beta-Hydrolases"/>
    <property type="match status" value="1"/>
</dbReference>
<comment type="caution">
    <text evidence="2">The sequence shown here is derived from an EMBL/GenBank/DDBJ whole genome shotgun (WGS) entry which is preliminary data.</text>
</comment>
<dbReference type="InterPro" id="IPR029058">
    <property type="entry name" value="AB_hydrolase_fold"/>
</dbReference>
<name>A0A9D1R4L8_9FIRM</name>
<reference evidence="2" key="1">
    <citation type="journal article" date="2021" name="PeerJ">
        <title>Extensive microbial diversity within the chicken gut microbiome revealed by metagenomics and culture.</title>
        <authorList>
            <person name="Gilroy R."/>
            <person name="Ravi A."/>
            <person name="Getino M."/>
            <person name="Pursley I."/>
            <person name="Horton D.L."/>
            <person name="Alikhan N.F."/>
            <person name="Baker D."/>
            <person name="Gharbi K."/>
            <person name="Hall N."/>
            <person name="Watson M."/>
            <person name="Adriaenssens E.M."/>
            <person name="Foster-Nyarko E."/>
            <person name="Jarju S."/>
            <person name="Secka A."/>
            <person name="Antonio M."/>
            <person name="Oren A."/>
            <person name="Chaudhuri R.R."/>
            <person name="La Ragione R."/>
            <person name="Hildebrand F."/>
            <person name="Pallen M.J."/>
        </authorList>
    </citation>
    <scope>NUCLEOTIDE SEQUENCE</scope>
    <source>
        <strain evidence="2">CHK195-6426</strain>
    </source>
</reference>
<reference evidence="2" key="2">
    <citation type="submission" date="2021-04" db="EMBL/GenBank/DDBJ databases">
        <authorList>
            <person name="Gilroy R."/>
        </authorList>
    </citation>
    <scope>NUCLEOTIDE SEQUENCE</scope>
    <source>
        <strain evidence="2">CHK195-6426</strain>
    </source>
</reference>
<feature type="region of interest" description="Disordered" evidence="1">
    <location>
        <begin position="380"/>
        <end position="407"/>
    </location>
</feature>
<proteinExistence type="predicted"/>
<dbReference type="Gene3D" id="3.40.50.1820">
    <property type="entry name" value="alpha/beta hydrolase"/>
    <property type="match status" value="1"/>
</dbReference>
<organism evidence="2 3">
    <name type="scientific">Candidatus Acetatifactor stercoripullorum</name>
    <dbReference type="NCBI Taxonomy" id="2838414"/>
    <lineage>
        <taxon>Bacteria</taxon>
        <taxon>Bacillati</taxon>
        <taxon>Bacillota</taxon>
        <taxon>Clostridia</taxon>
        <taxon>Lachnospirales</taxon>
        <taxon>Lachnospiraceae</taxon>
        <taxon>Acetatifactor</taxon>
    </lineage>
</organism>
<dbReference type="Proteomes" id="UP000824265">
    <property type="component" value="Unassembled WGS sequence"/>
</dbReference>
<evidence type="ECO:0000313" key="3">
    <source>
        <dbReference type="Proteomes" id="UP000824265"/>
    </source>
</evidence>
<dbReference type="AlphaFoldDB" id="A0A9D1R4L8"/>
<dbReference type="Pfam" id="PF11187">
    <property type="entry name" value="Mbeg1-like"/>
    <property type="match status" value="1"/>
</dbReference>
<evidence type="ECO:0000313" key="2">
    <source>
        <dbReference type="EMBL" id="HIW81169.1"/>
    </source>
</evidence>